<dbReference type="GO" id="GO:0005524">
    <property type="term" value="F:ATP binding"/>
    <property type="evidence" value="ECO:0007669"/>
    <property type="project" value="InterPro"/>
</dbReference>
<dbReference type="Pfam" id="PF13304">
    <property type="entry name" value="AAA_21"/>
    <property type="match status" value="1"/>
</dbReference>
<reference evidence="2 3" key="1">
    <citation type="submission" date="2013-05" db="EMBL/GenBank/DDBJ databases">
        <title>Complete genome sequence of the lipase-producing bacterium Photobacterium gaetbulicola Gung47.</title>
        <authorList>
            <person name="Kim Y.-O."/>
        </authorList>
    </citation>
    <scope>NUCLEOTIDE SEQUENCE [LARGE SCALE GENOMIC DNA]</scope>
    <source>
        <strain evidence="2 3">Gung47</strain>
    </source>
</reference>
<dbReference type="Gene3D" id="3.40.50.300">
    <property type="entry name" value="P-loop containing nucleotide triphosphate hydrolases"/>
    <property type="match status" value="2"/>
</dbReference>
<sequence>MTPIISVGYSSERQGKPRPNTAAVKPSNTSKAETYFTLCGITCYCELCFLKAAAIMLTALSINNYRSILDLKVPLGPLNVITGENGTGKSNLYKALRLLAETAQGGVVPAIAKEGGLDSTFWAGPETLSRAMKQGEQAVEYTVRQRTKRMKLGFATEQFSYAISLGLPVPSSQTMFGQDPEIKRECIWNGQVYRPSSSLIDRKGAMIKARSGRQWQVISQHIASYHSLFDQMADPVATPEAFQLRETIRGWRFYDHFRTDRDAPARQAQLATRTPVLHHDGRDLAAALQTIIEIGDKETLFKAIDYAFPGASIRIIHHADSRFSLEFSQQGLLRPLTGAELSDGTLRFLLWVAALLTPRPPSLMVLNEPETSLHPDLLPALARLILHATKHSQLWVVSHSPRLIAALEQHPDCNAIKLEKEMGQTVIPGQDILTTPSWHWPDE</sequence>
<evidence type="ECO:0000313" key="2">
    <source>
        <dbReference type="EMBL" id="AJR05101.1"/>
    </source>
</evidence>
<dbReference type="AlphaFoldDB" id="A0A0C5W187"/>
<dbReference type="KEGG" id="pgb:H744_1c0068"/>
<organism evidence="2 3">
    <name type="scientific">Photobacterium gaetbulicola Gung47</name>
    <dbReference type="NCBI Taxonomy" id="658445"/>
    <lineage>
        <taxon>Bacteria</taxon>
        <taxon>Pseudomonadati</taxon>
        <taxon>Pseudomonadota</taxon>
        <taxon>Gammaproteobacteria</taxon>
        <taxon>Vibrionales</taxon>
        <taxon>Vibrionaceae</taxon>
        <taxon>Photobacterium</taxon>
    </lineage>
</organism>
<dbReference type="FunFam" id="3.40.50.300:FF:002534">
    <property type="entry name" value="Putative RecF protein"/>
    <property type="match status" value="1"/>
</dbReference>
<proteinExistence type="predicted"/>
<dbReference type="GO" id="GO:0000731">
    <property type="term" value="P:DNA synthesis involved in DNA repair"/>
    <property type="evidence" value="ECO:0007669"/>
    <property type="project" value="TreeGrafter"/>
</dbReference>
<name>A0A0C5W187_9GAMM</name>
<dbReference type="Proteomes" id="UP000032303">
    <property type="component" value="Chromosome 1"/>
</dbReference>
<keyword evidence="3" id="KW-1185">Reference proteome</keyword>
<dbReference type="GO" id="GO:0016887">
    <property type="term" value="F:ATP hydrolysis activity"/>
    <property type="evidence" value="ECO:0007669"/>
    <property type="project" value="InterPro"/>
</dbReference>
<dbReference type="EMBL" id="CP005973">
    <property type="protein sequence ID" value="AJR05101.1"/>
    <property type="molecule type" value="Genomic_DNA"/>
</dbReference>
<dbReference type="PIRSF" id="PIRSF029347">
    <property type="entry name" value="RecF"/>
    <property type="match status" value="1"/>
</dbReference>
<evidence type="ECO:0000313" key="3">
    <source>
        <dbReference type="Proteomes" id="UP000032303"/>
    </source>
</evidence>
<dbReference type="HOGENOM" id="CLU_035814_1_0_6"/>
<dbReference type="SUPFAM" id="SSF52540">
    <property type="entry name" value="P-loop containing nucleoside triphosphate hydrolases"/>
    <property type="match status" value="1"/>
</dbReference>
<dbReference type="GO" id="GO:0006302">
    <property type="term" value="P:double-strand break repair"/>
    <property type="evidence" value="ECO:0007669"/>
    <property type="project" value="TreeGrafter"/>
</dbReference>
<dbReference type="PANTHER" id="PTHR32182">
    <property type="entry name" value="DNA REPLICATION AND REPAIR PROTEIN RECF"/>
    <property type="match status" value="1"/>
</dbReference>
<accession>A0A0C5W187</accession>
<dbReference type="STRING" id="658445.H744_1c0068"/>
<dbReference type="PANTHER" id="PTHR32182:SF25">
    <property type="entry name" value="SLR1056 PROTEIN"/>
    <property type="match status" value="1"/>
</dbReference>
<gene>
    <name evidence="2" type="ORF">H744_1c0068</name>
</gene>
<dbReference type="FunFam" id="3.40.50.300:FF:002708">
    <property type="entry name" value="FeS assembly ATPase SufC"/>
    <property type="match status" value="1"/>
</dbReference>
<dbReference type="InterPro" id="IPR014555">
    <property type="entry name" value="RecF-like"/>
</dbReference>
<dbReference type="InterPro" id="IPR003959">
    <property type="entry name" value="ATPase_AAA_core"/>
</dbReference>
<dbReference type="PATRIC" id="fig|658445.3.peg.81"/>
<dbReference type="InterPro" id="IPR027417">
    <property type="entry name" value="P-loop_NTPase"/>
</dbReference>
<feature type="domain" description="ATPase AAA-type core" evidence="1">
    <location>
        <begin position="78"/>
        <end position="404"/>
    </location>
</feature>
<evidence type="ECO:0000259" key="1">
    <source>
        <dbReference type="Pfam" id="PF13304"/>
    </source>
</evidence>
<protein>
    <submittedName>
        <fullName evidence="2">ATPase</fullName>
    </submittedName>
</protein>